<comment type="similarity">
    <text evidence="2">Belongs to the SusD family.</text>
</comment>
<dbReference type="EMBL" id="JBBEUB010000004">
    <property type="protein sequence ID" value="MEJ2903424.1"/>
    <property type="molecule type" value="Genomic_DNA"/>
</dbReference>
<dbReference type="SUPFAM" id="SSF48452">
    <property type="entry name" value="TPR-like"/>
    <property type="match status" value="1"/>
</dbReference>
<evidence type="ECO:0000256" key="3">
    <source>
        <dbReference type="ARBA" id="ARBA00022729"/>
    </source>
</evidence>
<evidence type="ECO:0000256" key="2">
    <source>
        <dbReference type="ARBA" id="ARBA00006275"/>
    </source>
</evidence>
<evidence type="ECO:0000259" key="6">
    <source>
        <dbReference type="Pfam" id="PF07980"/>
    </source>
</evidence>
<sequence>MNIKLLIGFILLAGSLSSCKKWLEVQPESEISAPVLFSTENGFMEALNGIYIKSTSHDLYGKELTFGTTEALAQNFSIGTDGQDYRQTSLYNYTNGKFIERKDKIWSGLYSAIVNCNLILSNIDERKNVFTGSNYELIKGETLALRAYLHFDLLRLFAPSYLKNPTAPGIPFAKKYSKEVTPMSSVTEVMGLLIQDLEQAKTLMTNDPIRSAGYKVNYPLVTDTTKNTEESSPILFLQNRRHHLNYYAVCGTLARVYLYKNDKVNALKNAKEVIDSDKFPWTAQSDFIAFDEAKKDRILYKELLFGWYIPGSAKDIKENWFKSGTRGFFLLEDDARLIYEAGTVGGEDLRFKQWLTLMADVSSRWYDIVKYNRNSLSTEANANLHYLMAPAIRLSEMYYIAAECSYATDPVQSLKYFNEVRAARGFQNQLTVPSEDGLINELLKEARKEWLAEGQMFYMYKRLNKAIAAPTGSAIPPSDKIFVLPLPNDEIVYGGR</sequence>
<dbReference type="PROSITE" id="PS51257">
    <property type="entry name" value="PROKAR_LIPOPROTEIN"/>
    <property type="match status" value="1"/>
</dbReference>
<dbReference type="Pfam" id="PF07980">
    <property type="entry name" value="SusD_RagB"/>
    <property type="match status" value="1"/>
</dbReference>
<dbReference type="Proteomes" id="UP001378956">
    <property type="component" value="Unassembled WGS sequence"/>
</dbReference>
<evidence type="ECO:0000256" key="5">
    <source>
        <dbReference type="ARBA" id="ARBA00023237"/>
    </source>
</evidence>
<dbReference type="Pfam" id="PF14322">
    <property type="entry name" value="SusD-like_3"/>
    <property type="match status" value="1"/>
</dbReference>
<keyword evidence="5" id="KW-0998">Cell outer membrane</keyword>
<dbReference type="InterPro" id="IPR033985">
    <property type="entry name" value="SusD-like_N"/>
</dbReference>
<evidence type="ECO:0000259" key="7">
    <source>
        <dbReference type="Pfam" id="PF14322"/>
    </source>
</evidence>
<gene>
    <name evidence="8" type="ORF">WAE58_13355</name>
</gene>
<keyword evidence="3" id="KW-0732">Signal</keyword>
<name>A0ABU8NME7_9SPHI</name>
<evidence type="ECO:0000256" key="4">
    <source>
        <dbReference type="ARBA" id="ARBA00023136"/>
    </source>
</evidence>
<protein>
    <submittedName>
        <fullName evidence="8">RagB/SusD family nutrient uptake outer membrane protein</fullName>
    </submittedName>
</protein>
<comment type="subcellular location">
    <subcellularLocation>
        <location evidence="1">Cell outer membrane</location>
    </subcellularLocation>
</comment>
<reference evidence="8 9" key="1">
    <citation type="submission" date="2024-03" db="EMBL/GenBank/DDBJ databases">
        <title>Sequence of Lycoming College Course Isolates.</title>
        <authorList>
            <person name="Plotts O."/>
            <person name="Newman J."/>
        </authorList>
    </citation>
    <scope>NUCLEOTIDE SEQUENCE [LARGE SCALE GENOMIC DNA]</scope>
    <source>
        <strain evidence="8 9">CJB-3</strain>
    </source>
</reference>
<keyword evidence="9" id="KW-1185">Reference proteome</keyword>
<feature type="domain" description="SusD-like N-terminal" evidence="7">
    <location>
        <begin position="21"/>
        <end position="208"/>
    </location>
</feature>
<evidence type="ECO:0000256" key="1">
    <source>
        <dbReference type="ARBA" id="ARBA00004442"/>
    </source>
</evidence>
<proteinExistence type="inferred from homology"/>
<comment type="caution">
    <text evidence="8">The sequence shown here is derived from an EMBL/GenBank/DDBJ whole genome shotgun (WGS) entry which is preliminary data.</text>
</comment>
<dbReference type="InterPro" id="IPR012944">
    <property type="entry name" value="SusD_RagB_dom"/>
</dbReference>
<organism evidence="8 9">
    <name type="scientific">Pedobacter panaciterrae</name>
    <dbReference type="NCBI Taxonomy" id="363849"/>
    <lineage>
        <taxon>Bacteria</taxon>
        <taxon>Pseudomonadati</taxon>
        <taxon>Bacteroidota</taxon>
        <taxon>Sphingobacteriia</taxon>
        <taxon>Sphingobacteriales</taxon>
        <taxon>Sphingobacteriaceae</taxon>
        <taxon>Pedobacter</taxon>
    </lineage>
</organism>
<dbReference type="InterPro" id="IPR011990">
    <property type="entry name" value="TPR-like_helical_dom_sf"/>
</dbReference>
<dbReference type="Gene3D" id="1.25.40.390">
    <property type="match status" value="2"/>
</dbReference>
<dbReference type="RefSeq" id="WP_288879087.1">
    <property type="nucleotide sequence ID" value="NZ_CBFGNQ010000001.1"/>
</dbReference>
<evidence type="ECO:0000313" key="9">
    <source>
        <dbReference type="Proteomes" id="UP001378956"/>
    </source>
</evidence>
<keyword evidence="4" id="KW-0472">Membrane</keyword>
<accession>A0ABU8NME7</accession>
<evidence type="ECO:0000313" key="8">
    <source>
        <dbReference type="EMBL" id="MEJ2903424.1"/>
    </source>
</evidence>
<feature type="domain" description="RagB/SusD" evidence="6">
    <location>
        <begin position="363"/>
        <end position="467"/>
    </location>
</feature>